<dbReference type="InterPro" id="IPR047650">
    <property type="entry name" value="Transpos_IS110"/>
</dbReference>
<evidence type="ECO:0000259" key="1">
    <source>
        <dbReference type="Pfam" id="PF01548"/>
    </source>
</evidence>
<comment type="caution">
    <text evidence="2">The sequence shown here is derived from an EMBL/GenBank/DDBJ whole genome shotgun (WGS) entry which is preliminary data.</text>
</comment>
<dbReference type="EMBL" id="SOFP01000030">
    <property type="protein sequence ID" value="TFC17587.1"/>
    <property type="molecule type" value="Genomic_DNA"/>
</dbReference>
<proteinExistence type="predicted"/>
<dbReference type="RefSeq" id="WP_134566130.1">
    <property type="nucleotide sequence ID" value="NZ_SOFP01000030.1"/>
</dbReference>
<gene>
    <name evidence="2" type="ORF">E3O19_05930</name>
</gene>
<dbReference type="AlphaFoldDB" id="A0A4R8WV14"/>
<dbReference type="PANTHER" id="PTHR33055">
    <property type="entry name" value="TRANSPOSASE FOR INSERTION SEQUENCE ELEMENT IS1111A"/>
    <property type="match status" value="1"/>
</dbReference>
<sequence length="220" mass="24040">MALVSSLTCLPASLNADPYDEYFHHAAVSTEGGKEIADRQFPATSTGYQELCGWAIGHGFITKAGVECTGSYGLGLTDVLVRRGIWVIDVIAPGKQLRRVRGKTDQIDSVNAARAVMNEIATTIPKTRNGTVEALRVLRSTRKLLVKQCTESINQLQGLLVSAPAELRESLAKFTGKTLAQACSKLRDRASDDIVMRTTRQMLRSLAKRCLEMFAETAPR</sequence>
<dbReference type="GO" id="GO:0004803">
    <property type="term" value="F:transposase activity"/>
    <property type="evidence" value="ECO:0007669"/>
    <property type="project" value="InterPro"/>
</dbReference>
<protein>
    <recommendedName>
        <fullName evidence="1">Transposase IS110-like N-terminal domain-containing protein</fullName>
    </recommendedName>
</protein>
<dbReference type="PANTHER" id="PTHR33055:SF3">
    <property type="entry name" value="PUTATIVE TRANSPOSASE FOR IS117-RELATED"/>
    <property type="match status" value="1"/>
</dbReference>
<dbReference type="OrthoDB" id="4337860at2"/>
<dbReference type="Pfam" id="PF01548">
    <property type="entry name" value="DEDD_Tnp_IS110"/>
    <property type="match status" value="1"/>
</dbReference>
<reference evidence="2 3" key="1">
    <citation type="submission" date="2019-03" db="EMBL/GenBank/DDBJ databases">
        <title>Genomics of glacier-inhabiting Cryobacterium strains.</title>
        <authorList>
            <person name="Liu Q."/>
            <person name="Xin Y.-H."/>
        </authorList>
    </citation>
    <scope>NUCLEOTIDE SEQUENCE [LARGE SCALE GENOMIC DNA]</scope>
    <source>
        <strain evidence="2 3">MDT1-3</strain>
    </source>
</reference>
<dbReference type="GO" id="GO:0003677">
    <property type="term" value="F:DNA binding"/>
    <property type="evidence" value="ECO:0007669"/>
    <property type="project" value="InterPro"/>
</dbReference>
<feature type="domain" description="Transposase IS110-like N-terminal" evidence="1">
    <location>
        <begin position="23"/>
        <end position="161"/>
    </location>
</feature>
<dbReference type="InterPro" id="IPR002525">
    <property type="entry name" value="Transp_IS110-like_N"/>
</dbReference>
<accession>A0A4R8WV14</accession>
<evidence type="ECO:0000313" key="3">
    <source>
        <dbReference type="Proteomes" id="UP000298412"/>
    </source>
</evidence>
<keyword evidence="3" id="KW-1185">Reference proteome</keyword>
<organism evidence="2 3">
    <name type="scientific">Cryobacterium algoritolerans</name>
    <dbReference type="NCBI Taxonomy" id="1259184"/>
    <lineage>
        <taxon>Bacteria</taxon>
        <taxon>Bacillati</taxon>
        <taxon>Actinomycetota</taxon>
        <taxon>Actinomycetes</taxon>
        <taxon>Micrococcales</taxon>
        <taxon>Microbacteriaceae</taxon>
        <taxon>Cryobacterium</taxon>
    </lineage>
</organism>
<dbReference type="GO" id="GO:0006313">
    <property type="term" value="P:DNA transposition"/>
    <property type="evidence" value="ECO:0007669"/>
    <property type="project" value="InterPro"/>
</dbReference>
<evidence type="ECO:0000313" key="2">
    <source>
        <dbReference type="EMBL" id="TFC17587.1"/>
    </source>
</evidence>
<name>A0A4R8WV14_9MICO</name>
<dbReference type="Proteomes" id="UP000298412">
    <property type="component" value="Unassembled WGS sequence"/>
</dbReference>